<dbReference type="AlphaFoldDB" id="G0U645"/>
<reference evidence="1" key="1">
    <citation type="journal article" date="2012" name="Proc. Natl. Acad. Sci. U.S.A.">
        <title>Antigenic diversity is generated by distinct evolutionary mechanisms in African trypanosome species.</title>
        <authorList>
            <person name="Jackson A.P."/>
            <person name="Berry A."/>
            <person name="Aslett M."/>
            <person name="Allison H.C."/>
            <person name="Burton P."/>
            <person name="Vavrova-Anderson J."/>
            <person name="Brown R."/>
            <person name="Browne H."/>
            <person name="Corton N."/>
            <person name="Hauser H."/>
            <person name="Gamble J."/>
            <person name="Gilderthorp R."/>
            <person name="Marcello L."/>
            <person name="McQuillan J."/>
            <person name="Otto T.D."/>
            <person name="Quail M.A."/>
            <person name="Sanders M.J."/>
            <person name="van Tonder A."/>
            <person name="Ginger M.L."/>
            <person name="Field M.C."/>
            <person name="Barry J.D."/>
            <person name="Hertz-Fowler C."/>
            <person name="Berriman M."/>
        </authorList>
    </citation>
    <scope>NUCLEOTIDE SEQUENCE</scope>
    <source>
        <strain evidence="1">Y486</strain>
    </source>
</reference>
<evidence type="ECO:0000313" key="1">
    <source>
        <dbReference type="EMBL" id="CCC51347.1"/>
    </source>
</evidence>
<accession>G0U645</accession>
<dbReference type="VEuPathDB" id="TriTrypDB:TvY486_1004000"/>
<name>G0U645_TRYVY</name>
<proteinExistence type="predicted"/>
<dbReference type="EMBL" id="HE573026">
    <property type="protein sequence ID" value="CCC51347.1"/>
    <property type="molecule type" value="Genomic_DNA"/>
</dbReference>
<sequence length="456" mass="48389">MDCRVRRPLLPRGARAHLSITAWPLLGSESPQGLGAWGFVKAAGGDGQGEKNVSVTGEGKVHPVLTGLIATCGRNGTSIMRHTQRHVDTMFWQSPTVPSNQKICYMQLLPSSRLAMLREGHCTALFPSPQVCVADVVGNVFMGTFPASSVEETNDSTEAPVKRQRREVDSTTEGMAPYFWQRIAAAEDAEGNSYGACGWCGLAFLSDRHLVCCREFFFDLRLLDAEAGGVVRQYGTTHTATGVAACPAVSPYCAVVAEGPLATLYDVRCPGVVLTQSEGRAALHGTQYELVTGRFTHPTETIADVCVTGSDYEVVLAVGRAVCVHDVRKWVRTGISTNVLKYDIGSIAPFAGGRAVVAVGIDAEARQVPLCSVPTVGSSSQGNVTDAVSTGPLGNGCGPSTTSFRNRIGSSLNCMSTWQGGWVSSLCGTCATGISADHEFFTIFNATDGVEERPRA</sequence>
<gene>
    <name evidence="1" type="ORF">TVY486_1004000</name>
</gene>
<organism evidence="1">
    <name type="scientific">Trypanosoma vivax (strain Y486)</name>
    <dbReference type="NCBI Taxonomy" id="1055687"/>
    <lineage>
        <taxon>Eukaryota</taxon>
        <taxon>Discoba</taxon>
        <taxon>Euglenozoa</taxon>
        <taxon>Kinetoplastea</taxon>
        <taxon>Metakinetoplastina</taxon>
        <taxon>Trypanosomatida</taxon>
        <taxon>Trypanosomatidae</taxon>
        <taxon>Trypanosoma</taxon>
        <taxon>Duttonella</taxon>
    </lineage>
</organism>
<protein>
    <submittedName>
        <fullName evidence="1">Uncharacterized protein</fullName>
    </submittedName>
</protein>